<dbReference type="Proteomes" id="UP000547674">
    <property type="component" value="Unassembled WGS sequence"/>
</dbReference>
<reference evidence="1 2" key="1">
    <citation type="submission" date="2020-03" db="EMBL/GenBank/DDBJ databases">
        <title>Metabolic flexibility allows generalist bacteria to become dominant in a frequently disturbed ecosystem.</title>
        <authorList>
            <person name="Chen Y.-J."/>
            <person name="Leung P.M."/>
            <person name="Bay S.K."/>
            <person name="Hugenholtz P."/>
            <person name="Kessler A.J."/>
            <person name="Shelley G."/>
            <person name="Waite D.W."/>
            <person name="Cook P.L."/>
            <person name="Greening C."/>
        </authorList>
    </citation>
    <scope>NUCLEOTIDE SEQUENCE [LARGE SCALE GENOMIC DNA]</scope>
    <source>
        <strain evidence="1">SS_bin_28</strain>
    </source>
</reference>
<evidence type="ECO:0000313" key="2">
    <source>
        <dbReference type="Proteomes" id="UP000547674"/>
    </source>
</evidence>
<name>A0A7Y2H3E8_UNCEI</name>
<sequence length="107" mass="11863">MPSNQPFTNLVTYVPKPGCFDALEALVIKHGPALKASGLITDEPIRMWKATNKHGEGPPYFVETFQWKDREGPNLAMQSPEIMSVWEPIGEILEELTIATLEPIVGS</sequence>
<protein>
    <recommendedName>
        <fullName evidence="3">ABM domain-containing protein</fullName>
    </recommendedName>
</protein>
<accession>A0A7Y2H3E8</accession>
<gene>
    <name evidence="1" type="ORF">HKN21_14575</name>
</gene>
<evidence type="ECO:0000313" key="1">
    <source>
        <dbReference type="EMBL" id="NNF07985.1"/>
    </source>
</evidence>
<evidence type="ECO:0008006" key="3">
    <source>
        <dbReference type="Google" id="ProtNLM"/>
    </source>
</evidence>
<organism evidence="1 2">
    <name type="scientific">Eiseniibacteriota bacterium</name>
    <dbReference type="NCBI Taxonomy" id="2212470"/>
    <lineage>
        <taxon>Bacteria</taxon>
        <taxon>Candidatus Eiseniibacteriota</taxon>
    </lineage>
</organism>
<dbReference type="EMBL" id="JABDJR010000587">
    <property type="protein sequence ID" value="NNF07985.1"/>
    <property type="molecule type" value="Genomic_DNA"/>
</dbReference>
<dbReference type="AlphaFoldDB" id="A0A7Y2H3E8"/>
<proteinExistence type="predicted"/>
<comment type="caution">
    <text evidence="1">The sequence shown here is derived from an EMBL/GenBank/DDBJ whole genome shotgun (WGS) entry which is preliminary data.</text>
</comment>